<accession>A0A5S9N1Z6</accession>
<proteinExistence type="predicted"/>
<feature type="chain" id="PRO_5030137907" description="Conjugal transfer protein TraF" evidence="1">
    <location>
        <begin position="18"/>
        <end position="469"/>
    </location>
</feature>
<dbReference type="OrthoDB" id="6077588at2"/>
<dbReference type="AlphaFoldDB" id="A0A5S9N1Z6"/>
<organism evidence="2 3">
    <name type="scientific">BD1-7 clade bacterium</name>
    <dbReference type="NCBI Taxonomy" id="2029982"/>
    <lineage>
        <taxon>Bacteria</taxon>
        <taxon>Pseudomonadati</taxon>
        <taxon>Pseudomonadota</taxon>
        <taxon>Gammaproteobacteria</taxon>
        <taxon>Cellvibrionales</taxon>
        <taxon>Spongiibacteraceae</taxon>
        <taxon>BD1-7 clade</taxon>
    </lineage>
</organism>
<dbReference type="InterPro" id="IPR032811">
    <property type="entry name" value="Put_conjugal_transfer"/>
</dbReference>
<sequence length="469" mass="50396">MKKLFLPLMLSSSTAIAAPFTTLDARSMAMGDTGVASSKPGSAPQFNPALLSNYSNNERVSIILPNIGVAAFADPDAVDSLFNIQDEDYIGNLSDALDSLNTTITNVGNGTPNAGQISRFRSDLNDFTRNASGLTSDLNKLSEKPYNVNANAIFSVAIPNSFLGFAVYAGVDSLVLETRPIISACDSQILNNYIDRVDGLANLSDPTNIQQIANPIIEYACGGQPTETFNIIDGNRFNDPTSELQSSVEIAGVGIAELGVSLAHEFSFGDQDVSIGITPKYQQITSTYANPSVQDIDDGTFKLGDALDENRKENSAFNLDIGIAMSFLPDESLTWGLIAKNLVPYTFETATYTPARGQPTSAEYNVNPQVRTGISWAAPLGITLTSDIDLTRNEPYFSGPDTQYWGAGVEFDIFNVLRLRGGYRTNLADSRDQVLTAGMGLNILVVHFDIGAQYSDNNAGAAFQMGIEF</sequence>
<dbReference type="Gene3D" id="2.40.160.60">
    <property type="entry name" value="Outer membrane protein transport protein (OMPP1/FadL/TodX)"/>
    <property type="match status" value="1"/>
</dbReference>
<dbReference type="EMBL" id="CACSII010000001">
    <property type="protein sequence ID" value="CAA0081517.1"/>
    <property type="molecule type" value="Genomic_DNA"/>
</dbReference>
<keyword evidence="1" id="KW-0732">Signal</keyword>
<evidence type="ECO:0000256" key="1">
    <source>
        <dbReference type="SAM" id="SignalP"/>
    </source>
</evidence>
<gene>
    <name evidence="2" type="ORF">DPBNPPHM_00358</name>
</gene>
<feature type="signal peptide" evidence="1">
    <location>
        <begin position="1"/>
        <end position="17"/>
    </location>
</feature>
<dbReference type="Pfam" id="PF13729">
    <property type="entry name" value="TraF_2"/>
    <property type="match status" value="1"/>
</dbReference>
<evidence type="ECO:0000313" key="3">
    <source>
        <dbReference type="Proteomes" id="UP000434580"/>
    </source>
</evidence>
<evidence type="ECO:0000313" key="2">
    <source>
        <dbReference type="EMBL" id="CAA0081517.1"/>
    </source>
</evidence>
<name>A0A5S9N1Z6_9GAMM</name>
<reference evidence="2 3" key="1">
    <citation type="submission" date="2019-11" db="EMBL/GenBank/DDBJ databases">
        <authorList>
            <person name="Holert J."/>
        </authorList>
    </citation>
    <scope>NUCLEOTIDE SEQUENCE [LARGE SCALE GENOMIC DNA]</scope>
    <source>
        <strain evidence="2">BC5_2</strain>
    </source>
</reference>
<evidence type="ECO:0008006" key="4">
    <source>
        <dbReference type="Google" id="ProtNLM"/>
    </source>
</evidence>
<dbReference type="Proteomes" id="UP000434580">
    <property type="component" value="Unassembled WGS sequence"/>
</dbReference>
<protein>
    <recommendedName>
        <fullName evidence="4">Conjugal transfer protein TraF</fullName>
    </recommendedName>
</protein>